<dbReference type="SUPFAM" id="SSF48452">
    <property type="entry name" value="TPR-like"/>
    <property type="match status" value="1"/>
</dbReference>
<accession>A0A3E0H906</accession>
<protein>
    <recommendedName>
        <fullName evidence="5">Tetratricopeptide repeat protein</fullName>
    </recommendedName>
</protein>
<dbReference type="EMBL" id="QUNR01000001">
    <property type="protein sequence ID" value="REH40177.1"/>
    <property type="molecule type" value="Genomic_DNA"/>
</dbReference>
<dbReference type="AlphaFoldDB" id="A0A3E0H906"/>
<keyword evidence="1" id="KW-0175">Coiled coil</keyword>
<keyword evidence="4" id="KW-1185">Reference proteome</keyword>
<evidence type="ECO:0000313" key="3">
    <source>
        <dbReference type="EMBL" id="REH40177.1"/>
    </source>
</evidence>
<evidence type="ECO:0000256" key="2">
    <source>
        <dbReference type="SAM" id="SignalP"/>
    </source>
</evidence>
<feature type="signal peptide" evidence="2">
    <location>
        <begin position="1"/>
        <end position="20"/>
    </location>
</feature>
<gene>
    <name evidence="3" type="ORF">DFR26_0376</name>
</gene>
<evidence type="ECO:0000256" key="1">
    <source>
        <dbReference type="SAM" id="Coils"/>
    </source>
</evidence>
<feature type="chain" id="PRO_5017759278" description="Tetratricopeptide repeat protein" evidence="2">
    <location>
        <begin position="21"/>
        <end position="376"/>
    </location>
</feature>
<dbReference type="InterPro" id="IPR011990">
    <property type="entry name" value="TPR-like_helical_dom_sf"/>
</dbReference>
<keyword evidence="2" id="KW-0732">Signal</keyword>
<sequence>MIRWRFLVSLLLVVPLGAASAPRALLIPSSDDVVLESLPAGPRPSVAPPSSSREALPASLDSIAQLLSEARRSGDPRYLGYAEAQLAPWLTSQPGHPRVQLTQARLLQANHRFTAAEKVLARLIATQTNTAEAVLLSASIAQVQGNNTLARQRCHALKGLETLPFALICQAQVDGATGKAQKALAALEKVPAKALGFTPQQAAWWWLSQADIADRLQRTEQAERAYQAAQPSGAEAVGAYADWLYRQQRFAEAEQLLTPWRAHDGLLTQLARVEKQLQRTSAKATQAQAEARWQAFLARDEAGHERELALFYLDVANQPDTALRYAVRNWQNQRETADFRVYARAARAANSASDAKILRDWLSSTGFEDHYTTVAP</sequence>
<evidence type="ECO:0008006" key="5">
    <source>
        <dbReference type="Google" id="ProtNLM"/>
    </source>
</evidence>
<name>A0A3E0H906_9GAMM</name>
<feature type="coiled-coil region" evidence="1">
    <location>
        <begin position="263"/>
        <end position="290"/>
    </location>
</feature>
<organism evidence="3 4">
    <name type="scientific">Paraperlucidibaca baekdonensis</name>
    <dbReference type="NCBI Taxonomy" id="748120"/>
    <lineage>
        <taxon>Bacteria</taxon>
        <taxon>Pseudomonadati</taxon>
        <taxon>Pseudomonadota</taxon>
        <taxon>Gammaproteobacteria</taxon>
        <taxon>Moraxellales</taxon>
        <taxon>Moraxellaceae</taxon>
        <taxon>Paraperlucidibaca</taxon>
    </lineage>
</organism>
<proteinExistence type="predicted"/>
<reference evidence="3 4" key="1">
    <citation type="submission" date="2018-08" db="EMBL/GenBank/DDBJ databases">
        <title>Genomic Encyclopedia of Type Strains, Phase IV (KMG-IV): sequencing the most valuable type-strain genomes for metagenomic binning, comparative biology and taxonomic classification.</title>
        <authorList>
            <person name="Goeker M."/>
        </authorList>
    </citation>
    <scope>NUCLEOTIDE SEQUENCE [LARGE SCALE GENOMIC DNA]</scope>
    <source>
        <strain evidence="3 4">DSM 26022</strain>
    </source>
</reference>
<dbReference type="Proteomes" id="UP000256774">
    <property type="component" value="Unassembled WGS sequence"/>
</dbReference>
<dbReference type="Gene3D" id="1.25.40.10">
    <property type="entry name" value="Tetratricopeptide repeat domain"/>
    <property type="match status" value="1"/>
</dbReference>
<evidence type="ECO:0000313" key="4">
    <source>
        <dbReference type="Proteomes" id="UP000256774"/>
    </source>
</evidence>
<comment type="caution">
    <text evidence="3">The sequence shown here is derived from an EMBL/GenBank/DDBJ whole genome shotgun (WGS) entry which is preliminary data.</text>
</comment>